<dbReference type="InterPro" id="IPR052170">
    <property type="entry name" value="M29_Exopeptidase"/>
</dbReference>
<organism evidence="10 11">
    <name type="scientific">Fimbriimonas ginsengisoli</name>
    <dbReference type="NCBI Taxonomy" id="1005039"/>
    <lineage>
        <taxon>Bacteria</taxon>
        <taxon>Bacillati</taxon>
        <taxon>Armatimonadota</taxon>
        <taxon>Fimbriimonadia</taxon>
        <taxon>Fimbriimonadales</taxon>
        <taxon>Fimbriimonadaceae</taxon>
        <taxon>Fimbriimonas</taxon>
    </lineage>
</organism>
<dbReference type="PANTHER" id="PTHR34448:SF1">
    <property type="entry name" value="BLL6088 PROTEIN"/>
    <property type="match status" value="1"/>
</dbReference>
<dbReference type="GO" id="GO:0008237">
    <property type="term" value="F:metallopeptidase activity"/>
    <property type="evidence" value="ECO:0007669"/>
    <property type="project" value="UniProtKB-KW"/>
</dbReference>
<dbReference type="GO" id="GO:0046872">
    <property type="term" value="F:metal ion binding"/>
    <property type="evidence" value="ECO:0007669"/>
    <property type="project" value="UniProtKB-KW"/>
</dbReference>
<dbReference type="AlphaFoldDB" id="A0A931LVQ6"/>
<comment type="cofactor">
    <cofactor evidence="1">
        <name>Co(2+)</name>
        <dbReference type="ChEBI" id="CHEBI:48828"/>
    </cofactor>
</comment>
<keyword evidence="5 10" id="KW-0031">Aminopeptidase</keyword>
<evidence type="ECO:0000313" key="11">
    <source>
        <dbReference type="Proteomes" id="UP000727962"/>
    </source>
</evidence>
<keyword evidence="8" id="KW-0378">Hydrolase</keyword>
<evidence type="ECO:0000256" key="7">
    <source>
        <dbReference type="ARBA" id="ARBA00022723"/>
    </source>
</evidence>
<comment type="cofactor">
    <cofactor evidence="2">
        <name>Mg(2+)</name>
        <dbReference type="ChEBI" id="CHEBI:18420"/>
    </cofactor>
</comment>
<dbReference type="GO" id="GO:0004177">
    <property type="term" value="F:aminopeptidase activity"/>
    <property type="evidence" value="ECO:0007669"/>
    <property type="project" value="UniProtKB-KW"/>
</dbReference>
<evidence type="ECO:0000256" key="2">
    <source>
        <dbReference type="ARBA" id="ARBA00001946"/>
    </source>
</evidence>
<name>A0A931LVQ6_FIMGI</name>
<dbReference type="EMBL" id="JACOSL010000008">
    <property type="protein sequence ID" value="MBI1755755.1"/>
    <property type="molecule type" value="Genomic_DNA"/>
</dbReference>
<dbReference type="SUPFAM" id="SSF144052">
    <property type="entry name" value="Thermophilic metalloprotease-like"/>
    <property type="match status" value="1"/>
</dbReference>
<evidence type="ECO:0000256" key="1">
    <source>
        <dbReference type="ARBA" id="ARBA00001941"/>
    </source>
</evidence>
<accession>A0A931LVQ6</accession>
<comment type="similarity">
    <text evidence="4">Belongs to the peptidase M29 family.</text>
</comment>
<evidence type="ECO:0000256" key="4">
    <source>
        <dbReference type="ARBA" id="ARBA00008236"/>
    </source>
</evidence>
<reference evidence="10" key="1">
    <citation type="submission" date="2020-07" db="EMBL/GenBank/DDBJ databases">
        <title>Huge and variable diversity of episymbiotic CPR bacteria and DPANN archaea in groundwater ecosystems.</title>
        <authorList>
            <person name="He C.Y."/>
            <person name="Keren R."/>
            <person name="Whittaker M."/>
            <person name="Farag I.F."/>
            <person name="Doudna J."/>
            <person name="Cate J.H.D."/>
            <person name="Banfield J.F."/>
        </authorList>
    </citation>
    <scope>NUCLEOTIDE SEQUENCE</scope>
    <source>
        <strain evidence="10">NC_groundwater_17_Pr7_B-0.1um_64_12</strain>
    </source>
</reference>
<comment type="cofactor">
    <cofactor evidence="3">
        <name>Zn(2+)</name>
        <dbReference type="ChEBI" id="CHEBI:29105"/>
    </cofactor>
</comment>
<keyword evidence="9" id="KW-0482">Metalloprotease</keyword>
<evidence type="ECO:0000256" key="5">
    <source>
        <dbReference type="ARBA" id="ARBA00022438"/>
    </source>
</evidence>
<dbReference type="PANTHER" id="PTHR34448">
    <property type="entry name" value="AMINOPEPTIDASE"/>
    <property type="match status" value="1"/>
</dbReference>
<proteinExistence type="inferred from homology"/>
<evidence type="ECO:0000256" key="9">
    <source>
        <dbReference type="ARBA" id="ARBA00023049"/>
    </source>
</evidence>
<protein>
    <submittedName>
        <fullName evidence="10">Aminopeptidase</fullName>
    </submittedName>
</protein>
<dbReference type="PRINTS" id="PR00919">
    <property type="entry name" value="THERMOPTASE"/>
</dbReference>
<keyword evidence="6" id="KW-0645">Protease</keyword>
<evidence type="ECO:0000256" key="3">
    <source>
        <dbReference type="ARBA" id="ARBA00001947"/>
    </source>
</evidence>
<dbReference type="Proteomes" id="UP000727962">
    <property type="component" value="Unassembled WGS sequence"/>
</dbReference>
<evidence type="ECO:0000256" key="8">
    <source>
        <dbReference type="ARBA" id="ARBA00022801"/>
    </source>
</evidence>
<gene>
    <name evidence="10" type="ORF">HYR64_01445</name>
</gene>
<dbReference type="InterPro" id="IPR000787">
    <property type="entry name" value="Peptidase_M29"/>
</dbReference>
<dbReference type="Pfam" id="PF02073">
    <property type="entry name" value="Peptidase_M29"/>
    <property type="match status" value="1"/>
</dbReference>
<dbReference type="Gene3D" id="3.40.1830.10">
    <property type="entry name" value="Thermophilic metalloprotease (M29)"/>
    <property type="match status" value="1"/>
</dbReference>
<evidence type="ECO:0000256" key="6">
    <source>
        <dbReference type="ARBA" id="ARBA00022670"/>
    </source>
</evidence>
<sequence length="373" mass="41375">MLDPRITRLAELFADHSLGLSAKDSVLIHAFDIPEEAVTEFVRVCQNRGARVAIRLESQLVRRQLMHGMNEATAILHAEIERHEMDQMTAYIALRGSHNYAEQADVPSEIQSLWQRLYVQPVVFGVRVPKTRWAVTRWPTPAMAQQANLSTPAFEKFYFDVCLVDYAKMDVAAKPLAELMETTDEVRLVGPGTDFRFSIKGIGAVACSGEANIPDGECYSCPVRDSGNGIVQYNTVSVYQGVEFKDIRLVVKDGRIVEASAGDQTTKLNEILDTDDGARHFGEWSLGFNPHVLSPMRDTLFDEKIAGSFHLTPGNAYEGRGGSGNRSAIHWDIVCIQRPEYGGGEVWFDGKLIRKDGLFVTDQLNGLNPASLA</sequence>
<evidence type="ECO:0000313" key="10">
    <source>
        <dbReference type="EMBL" id="MBI1755755.1"/>
    </source>
</evidence>
<keyword evidence="7" id="KW-0479">Metal-binding</keyword>
<dbReference type="InterPro" id="IPR035097">
    <property type="entry name" value="M29_N-terminal"/>
</dbReference>
<comment type="caution">
    <text evidence="10">The sequence shown here is derived from an EMBL/GenBank/DDBJ whole genome shotgun (WGS) entry which is preliminary data.</text>
</comment>
<dbReference type="GO" id="GO:0006508">
    <property type="term" value="P:proteolysis"/>
    <property type="evidence" value="ECO:0007669"/>
    <property type="project" value="UniProtKB-KW"/>
</dbReference>